<feature type="transmembrane region" description="Helical" evidence="1">
    <location>
        <begin position="44"/>
        <end position="66"/>
    </location>
</feature>
<proteinExistence type="predicted"/>
<reference evidence="3" key="1">
    <citation type="submission" date="2022-04" db="EMBL/GenBank/DDBJ databases">
        <title>Paenibacillus mangrovi sp. nov., a novel endophytic bacterium isolated from bark of Kandelia candel.</title>
        <authorList>
            <person name="Tuo L."/>
        </authorList>
    </citation>
    <scope>NUCLEOTIDE SEQUENCE</scope>
    <source>
        <strain evidence="3">KQZ6P-2</strain>
    </source>
</reference>
<name>A0A9X1WVW8_9BACL</name>
<dbReference type="InterPro" id="IPR045679">
    <property type="entry name" value="DUF6199"/>
</dbReference>
<gene>
    <name evidence="3" type="ORF">MUG84_24155</name>
</gene>
<dbReference type="Pfam" id="PF19701">
    <property type="entry name" value="DUF6199"/>
    <property type="match status" value="1"/>
</dbReference>
<accession>A0A9X1WVW8</accession>
<keyword evidence="1" id="KW-0812">Transmembrane</keyword>
<evidence type="ECO:0000313" key="3">
    <source>
        <dbReference type="EMBL" id="MCJ8014780.1"/>
    </source>
</evidence>
<organism evidence="3 4">
    <name type="scientific">Paenibacillus mangrovi</name>
    <dbReference type="NCBI Taxonomy" id="2931978"/>
    <lineage>
        <taxon>Bacteria</taxon>
        <taxon>Bacillati</taxon>
        <taxon>Bacillota</taxon>
        <taxon>Bacilli</taxon>
        <taxon>Bacillales</taxon>
        <taxon>Paenibacillaceae</taxon>
        <taxon>Paenibacillus</taxon>
    </lineage>
</organism>
<dbReference type="EMBL" id="JALIRP010000015">
    <property type="protein sequence ID" value="MCJ8014780.1"/>
    <property type="molecule type" value="Genomic_DNA"/>
</dbReference>
<evidence type="ECO:0000256" key="1">
    <source>
        <dbReference type="SAM" id="Phobius"/>
    </source>
</evidence>
<comment type="caution">
    <text evidence="3">The sequence shown here is derived from an EMBL/GenBank/DDBJ whole genome shotgun (WGS) entry which is preliminary data.</text>
</comment>
<sequence>MLIFAGILFIVIGLLNIVNPNFAWYLKEGWKVDGESEPSETYVALTKIGGVIAVVMGIFVFFTGVFS</sequence>
<keyword evidence="4" id="KW-1185">Reference proteome</keyword>
<evidence type="ECO:0000259" key="2">
    <source>
        <dbReference type="Pfam" id="PF19701"/>
    </source>
</evidence>
<feature type="domain" description="DUF6199" evidence="2">
    <location>
        <begin position="5"/>
        <end position="63"/>
    </location>
</feature>
<dbReference type="AlphaFoldDB" id="A0A9X1WVW8"/>
<keyword evidence="1" id="KW-0472">Membrane</keyword>
<dbReference type="RefSeq" id="WP_244730172.1">
    <property type="nucleotide sequence ID" value="NZ_JALIRP010000015.1"/>
</dbReference>
<keyword evidence="1" id="KW-1133">Transmembrane helix</keyword>
<dbReference type="Proteomes" id="UP001139347">
    <property type="component" value="Unassembled WGS sequence"/>
</dbReference>
<protein>
    <recommendedName>
        <fullName evidence="2">DUF6199 domain-containing protein</fullName>
    </recommendedName>
</protein>
<evidence type="ECO:0000313" key="4">
    <source>
        <dbReference type="Proteomes" id="UP001139347"/>
    </source>
</evidence>